<dbReference type="OrthoDB" id="640249at2759"/>
<protein>
    <recommendedName>
        <fullName evidence="9">Peptidase C1A papain C-terminal domain-containing protein</fullName>
    </recommendedName>
</protein>
<evidence type="ECO:0000256" key="4">
    <source>
        <dbReference type="ARBA" id="ARBA00022801"/>
    </source>
</evidence>
<evidence type="ECO:0000256" key="8">
    <source>
        <dbReference type="SAM" id="SignalP"/>
    </source>
</evidence>
<accession>A0A9P0HPQ4</accession>
<sequence length="334" mass="36565">MKTLLISILLLVVANGGPVHQDDFKEIIDIVNSSGAKWKAGQNFGENITISSLKRLLGVKRDRLWKLPLRAHNTIPDSNIPDSFDARDNWPACESIRHIRDQGTCGSCWAVAAAGAFTDRLCIATNGTFNLPLSSEELLACCSRCGFGCGGGYPGEAWRYFAENGLVTGGDYKSNVGCQPYEIVACSHHINGSLPSCDTLPKSETPQCQRKCTNPAYSGSFSSDHHKIEHAYSVIFSVEDIQKEIMTYGPVEATFTVYGDFPTYKSGVYHQVTGWALGEHAVKIIGWGVEDGSPYWIVANQWNESWGDKGFFKILRGNDECGIESEIVAGIPKV</sequence>
<name>A0A9P0HPQ4_NEZVI</name>
<evidence type="ECO:0000313" key="11">
    <source>
        <dbReference type="Proteomes" id="UP001152798"/>
    </source>
</evidence>
<dbReference type="InterPro" id="IPR000169">
    <property type="entry name" value="Pept_cys_AS"/>
</dbReference>
<evidence type="ECO:0000259" key="9">
    <source>
        <dbReference type="SMART" id="SM00645"/>
    </source>
</evidence>
<dbReference type="SMART" id="SM00645">
    <property type="entry name" value="Pept_C1"/>
    <property type="match status" value="1"/>
</dbReference>
<dbReference type="CDD" id="cd02620">
    <property type="entry name" value="Peptidase_C1A_CathepsinB"/>
    <property type="match status" value="1"/>
</dbReference>
<gene>
    <name evidence="10" type="ORF">NEZAVI_LOCUS13677</name>
</gene>
<dbReference type="Proteomes" id="UP001152798">
    <property type="component" value="Chromosome 6"/>
</dbReference>
<dbReference type="InterPro" id="IPR012599">
    <property type="entry name" value="Propeptide_C1A"/>
</dbReference>
<keyword evidence="3 8" id="KW-0732">Signal</keyword>
<keyword evidence="2" id="KW-0645">Protease</keyword>
<evidence type="ECO:0000256" key="2">
    <source>
        <dbReference type="ARBA" id="ARBA00022670"/>
    </source>
</evidence>
<dbReference type="GO" id="GO:0004197">
    <property type="term" value="F:cysteine-type endopeptidase activity"/>
    <property type="evidence" value="ECO:0007669"/>
    <property type="project" value="InterPro"/>
</dbReference>
<evidence type="ECO:0000256" key="1">
    <source>
        <dbReference type="ARBA" id="ARBA00008455"/>
    </source>
</evidence>
<evidence type="ECO:0000256" key="6">
    <source>
        <dbReference type="ARBA" id="ARBA00023145"/>
    </source>
</evidence>
<dbReference type="Pfam" id="PF08127">
    <property type="entry name" value="Propeptide_C1"/>
    <property type="match status" value="1"/>
</dbReference>
<dbReference type="PRINTS" id="PR00705">
    <property type="entry name" value="PAPAIN"/>
</dbReference>
<dbReference type="SUPFAM" id="SSF54001">
    <property type="entry name" value="Cysteine proteinases"/>
    <property type="match status" value="1"/>
</dbReference>
<dbReference type="InterPro" id="IPR038765">
    <property type="entry name" value="Papain-like_cys_pep_sf"/>
</dbReference>
<proteinExistence type="inferred from homology"/>
<dbReference type="InterPro" id="IPR013128">
    <property type="entry name" value="Peptidase_C1A"/>
</dbReference>
<reference evidence="10" key="1">
    <citation type="submission" date="2022-01" db="EMBL/GenBank/DDBJ databases">
        <authorList>
            <person name="King R."/>
        </authorList>
    </citation>
    <scope>NUCLEOTIDE SEQUENCE</scope>
</reference>
<evidence type="ECO:0000256" key="7">
    <source>
        <dbReference type="ARBA" id="ARBA00023157"/>
    </source>
</evidence>
<feature type="chain" id="PRO_5040204247" description="Peptidase C1A papain C-terminal domain-containing protein" evidence="8">
    <location>
        <begin position="17"/>
        <end position="334"/>
    </location>
</feature>
<evidence type="ECO:0000256" key="5">
    <source>
        <dbReference type="ARBA" id="ARBA00022807"/>
    </source>
</evidence>
<dbReference type="EMBL" id="OV725082">
    <property type="protein sequence ID" value="CAH1405467.1"/>
    <property type="molecule type" value="Genomic_DNA"/>
</dbReference>
<evidence type="ECO:0000256" key="3">
    <source>
        <dbReference type="ARBA" id="ARBA00022729"/>
    </source>
</evidence>
<dbReference type="Gene3D" id="3.90.70.10">
    <property type="entry name" value="Cysteine proteinases"/>
    <property type="match status" value="1"/>
</dbReference>
<comment type="similarity">
    <text evidence="1">Belongs to the peptidase C1 family.</text>
</comment>
<dbReference type="PROSITE" id="PS00139">
    <property type="entry name" value="THIOL_PROTEASE_CYS"/>
    <property type="match status" value="1"/>
</dbReference>
<dbReference type="AlphaFoldDB" id="A0A9P0HPQ4"/>
<feature type="signal peptide" evidence="8">
    <location>
        <begin position="1"/>
        <end position="16"/>
    </location>
</feature>
<dbReference type="Pfam" id="PF00112">
    <property type="entry name" value="Peptidase_C1"/>
    <property type="match status" value="1"/>
</dbReference>
<evidence type="ECO:0000313" key="10">
    <source>
        <dbReference type="EMBL" id="CAH1405467.1"/>
    </source>
</evidence>
<keyword evidence="11" id="KW-1185">Reference proteome</keyword>
<keyword evidence="5" id="KW-0788">Thiol protease</keyword>
<keyword evidence="4" id="KW-0378">Hydrolase</keyword>
<feature type="domain" description="Peptidase C1A papain C-terminal" evidence="9">
    <location>
        <begin position="80"/>
        <end position="331"/>
    </location>
</feature>
<dbReference type="GO" id="GO:0006508">
    <property type="term" value="P:proteolysis"/>
    <property type="evidence" value="ECO:0007669"/>
    <property type="project" value="UniProtKB-KW"/>
</dbReference>
<keyword evidence="7" id="KW-1015">Disulfide bond</keyword>
<dbReference type="FunFam" id="3.90.70.10:FF:000031">
    <property type="entry name" value="Cathepsin B"/>
    <property type="match status" value="1"/>
</dbReference>
<keyword evidence="6" id="KW-0865">Zymogen</keyword>
<organism evidence="10 11">
    <name type="scientific">Nezara viridula</name>
    <name type="common">Southern green stink bug</name>
    <name type="synonym">Cimex viridulus</name>
    <dbReference type="NCBI Taxonomy" id="85310"/>
    <lineage>
        <taxon>Eukaryota</taxon>
        <taxon>Metazoa</taxon>
        <taxon>Ecdysozoa</taxon>
        <taxon>Arthropoda</taxon>
        <taxon>Hexapoda</taxon>
        <taxon>Insecta</taxon>
        <taxon>Pterygota</taxon>
        <taxon>Neoptera</taxon>
        <taxon>Paraneoptera</taxon>
        <taxon>Hemiptera</taxon>
        <taxon>Heteroptera</taxon>
        <taxon>Panheteroptera</taxon>
        <taxon>Pentatomomorpha</taxon>
        <taxon>Pentatomoidea</taxon>
        <taxon>Pentatomidae</taxon>
        <taxon>Pentatominae</taxon>
        <taxon>Nezara</taxon>
    </lineage>
</organism>
<dbReference type="InterPro" id="IPR000668">
    <property type="entry name" value="Peptidase_C1A_C"/>
</dbReference>
<dbReference type="PANTHER" id="PTHR12411">
    <property type="entry name" value="CYSTEINE PROTEASE FAMILY C1-RELATED"/>
    <property type="match status" value="1"/>
</dbReference>